<dbReference type="EMBL" id="AP028978">
    <property type="protein sequence ID" value="BET97639.1"/>
    <property type="molecule type" value="Genomic_DNA"/>
</dbReference>
<gene>
    <name evidence="1" type="ORF">TCT1_25600</name>
</gene>
<reference evidence="1 2" key="1">
    <citation type="submission" date="2023-10" db="EMBL/GenBank/DDBJ databases">
        <title>Xenorhabdus taiwanensis sp. nov., a symbiotic bacterium associated with the entomopathogenic nematode Steinernema taiwanensis.</title>
        <authorList>
            <person name="Tseng C.T."/>
            <person name="Shu H.Y."/>
            <person name="Chen M.H."/>
            <person name="Fang Y.J."/>
            <person name="Wu T.L."/>
            <person name="Lin Y.C."/>
            <person name="Huang C.J."/>
        </authorList>
    </citation>
    <scope>NUCLEOTIDE SEQUENCE [LARGE SCALE GENOMIC DNA]</scope>
    <source>
        <strain evidence="1 2">TCT-1</strain>
    </source>
</reference>
<sequence length="77" mass="8968">MCYTNWEQNYEDSLDINGYVPSELKFEIIEKTASKKKFHTPLNNNKTHSIVSISLPLSVDHFTRILPRANSREIWSA</sequence>
<protein>
    <submittedName>
        <fullName evidence="1">Uncharacterized protein</fullName>
    </submittedName>
</protein>
<keyword evidence="2" id="KW-1185">Reference proteome</keyword>
<organism evidence="1 2">
    <name type="scientific">Xenorhabdus taiwanensis</name>
    <dbReference type="NCBI Taxonomy" id="3085177"/>
    <lineage>
        <taxon>Bacteria</taxon>
        <taxon>Pseudomonadati</taxon>
        <taxon>Pseudomonadota</taxon>
        <taxon>Gammaproteobacteria</taxon>
        <taxon>Enterobacterales</taxon>
        <taxon>Morganellaceae</taxon>
        <taxon>Xenorhabdus</taxon>
    </lineage>
</organism>
<evidence type="ECO:0000313" key="2">
    <source>
        <dbReference type="Proteomes" id="UP001529514"/>
    </source>
</evidence>
<dbReference type="Proteomes" id="UP001529514">
    <property type="component" value="Chromosome"/>
</dbReference>
<proteinExistence type="predicted"/>
<accession>A0ABM8K228</accession>
<name>A0ABM8K228_9GAMM</name>
<evidence type="ECO:0000313" key="1">
    <source>
        <dbReference type="EMBL" id="BET97639.1"/>
    </source>
</evidence>